<accession>A0A502G3H1</accession>
<gene>
    <name evidence="2" type="ORF">EAH77_22545</name>
</gene>
<name>A0A502G3H1_9GAMM</name>
<dbReference type="GO" id="GO:0016746">
    <property type="term" value="F:acyltransferase activity"/>
    <property type="evidence" value="ECO:0007669"/>
    <property type="project" value="InterPro"/>
</dbReference>
<dbReference type="InterPro" id="IPR014030">
    <property type="entry name" value="Ketoacyl_synth_N"/>
</dbReference>
<dbReference type="EMBL" id="RCZD01000017">
    <property type="protein sequence ID" value="TPG55766.1"/>
    <property type="molecule type" value="Genomic_DNA"/>
</dbReference>
<dbReference type="AlphaFoldDB" id="A0A502G3H1"/>
<evidence type="ECO:0000259" key="1">
    <source>
        <dbReference type="Pfam" id="PF13723"/>
    </source>
</evidence>
<dbReference type="SUPFAM" id="SSF53901">
    <property type="entry name" value="Thiolase-like"/>
    <property type="match status" value="1"/>
</dbReference>
<dbReference type="Proteomes" id="UP000317663">
    <property type="component" value="Unassembled WGS sequence"/>
</dbReference>
<protein>
    <submittedName>
        <fullName evidence="2">Beta-ketoacyl synthase</fullName>
    </submittedName>
</protein>
<sequence>MKYSLDILNWQAIAPGITDASRWEAWAAQDVSFPLAGELAKSQTIPMMTARRMSPASRLAVETSLSIMDCNPVDMAIFTSRHGELDRTYKILQSLAVTDDISPTDFSMSVHNTAAGWLTIAGKKTLPVTSLAASEDSFQQGILEAIAMLHTGAERVLLVDFDAPIPQVYSQNAEPISAPYAVALLLSKGSTLSFERLPNTHRPLSPVLPQSLQFLRGWLNKKISFYVAAQEHQWQWTSHRGE</sequence>
<comment type="caution">
    <text evidence="2">The sequence shown here is derived from an EMBL/GenBank/DDBJ whole genome shotgun (WGS) entry which is preliminary data.</text>
</comment>
<organism evidence="2 3">
    <name type="scientific">Ewingella americana</name>
    <dbReference type="NCBI Taxonomy" id="41202"/>
    <lineage>
        <taxon>Bacteria</taxon>
        <taxon>Pseudomonadati</taxon>
        <taxon>Pseudomonadota</taxon>
        <taxon>Gammaproteobacteria</taxon>
        <taxon>Enterobacterales</taxon>
        <taxon>Yersiniaceae</taxon>
        <taxon>Ewingella</taxon>
    </lineage>
</organism>
<reference evidence="2 3" key="1">
    <citation type="journal article" date="2019" name="Environ. Microbiol.">
        <title>Species interactions and distinct microbial communities in high Arctic permafrost affected cryosols are associated with the CH4 and CO2 gas fluxes.</title>
        <authorList>
            <person name="Altshuler I."/>
            <person name="Hamel J."/>
            <person name="Turney S."/>
            <person name="Magnuson E."/>
            <person name="Levesque R."/>
            <person name="Greer C."/>
            <person name="Whyte L.G."/>
        </authorList>
    </citation>
    <scope>NUCLEOTIDE SEQUENCE [LARGE SCALE GENOMIC DNA]</scope>
    <source>
        <strain evidence="2 3">E4</strain>
    </source>
</reference>
<dbReference type="RefSeq" id="WP_140475255.1">
    <property type="nucleotide sequence ID" value="NZ_RCZD01000017.1"/>
</dbReference>
<evidence type="ECO:0000313" key="2">
    <source>
        <dbReference type="EMBL" id="TPG55766.1"/>
    </source>
</evidence>
<dbReference type="OrthoDB" id="9798676at2"/>
<proteinExistence type="predicted"/>
<evidence type="ECO:0000313" key="3">
    <source>
        <dbReference type="Proteomes" id="UP000317663"/>
    </source>
</evidence>
<feature type="domain" description="Beta-ketoacyl synthase-like N-terminal" evidence="1">
    <location>
        <begin position="23"/>
        <end position="236"/>
    </location>
</feature>
<dbReference type="InterPro" id="IPR016039">
    <property type="entry name" value="Thiolase-like"/>
</dbReference>
<dbReference type="Pfam" id="PF13723">
    <property type="entry name" value="Ketoacyl-synt_2"/>
    <property type="match status" value="1"/>
</dbReference>
<keyword evidence="3" id="KW-1185">Reference proteome</keyword>